<evidence type="ECO:0000313" key="1">
    <source>
        <dbReference type="EMBL" id="WPX75459.1"/>
    </source>
</evidence>
<keyword evidence="2" id="KW-1185">Reference proteome</keyword>
<dbReference type="EMBL" id="CP136422">
    <property type="protein sequence ID" value="WPX75459.1"/>
    <property type="molecule type" value="Genomic_DNA"/>
</dbReference>
<gene>
    <name evidence="1" type="ORF">BLCOC_38210</name>
</gene>
<organism evidence="1 2">
    <name type="scientific">Blautia producta</name>
    <dbReference type="NCBI Taxonomy" id="33035"/>
    <lineage>
        <taxon>Bacteria</taxon>
        <taxon>Bacillati</taxon>
        <taxon>Bacillota</taxon>
        <taxon>Clostridia</taxon>
        <taxon>Lachnospirales</taxon>
        <taxon>Lachnospiraceae</taxon>
        <taxon>Blautia</taxon>
    </lineage>
</organism>
<protein>
    <submittedName>
        <fullName evidence="1">Uncharacterized protein</fullName>
    </submittedName>
</protein>
<dbReference type="Proteomes" id="UP001325248">
    <property type="component" value="Chromosome"/>
</dbReference>
<reference evidence="1" key="1">
    <citation type="submission" date="2023-10" db="EMBL/GenBank/DDBJ databases">
        <title>Genome sequence of Blautia coccoides DSM 935.</title>
        <authorList>
            <person name="Boeer T."/>
            <person name="Bengelsdorf F.R."/>
            <person name="Daniel R."/>
            <person name="Poehlein A."/>
        </authorList>
    </citation>
    <scope>NUCLEOTIDE SEQUENCE [LARGE SCALE GENOMIC DNA]</scope>
    <source>
        <strain evidence="1">DSM 935</strain>
    </source>
</reference>
<name>A0ABZ0UDW7_9FIRM</name>
<proteinExistence type="predicted"/>
<accession>A0ABZ0UDW7</accession>
<sequence>MDERLTAILALQRRLDEWRRGWHRQHKAQEAKVRKRRKTG</sequence>
<evidence type="ECO:0000313" key="2">
    <source>
        <dbReference type="Proteomes" id="UP001325248"/>
    </source>
</evidence>